<dbReference type="EMBL" id="JAHLQT010029499">
    <property type="protein sequence ID" value="KAG7161410.1"/>
    <property type="molecule type" value="Genomic_DNA"/>
</dbReference>
<dbReference type="Gene3D" id="3.90.70.10">
    <property type="entry name" value="Cysteine proteinases"/>
    <property type="match status" value="1"/>
</dbReference>
<feature type="compositionally biased region" description="Basic and acidic residues" evidence="3">
    <location>
        <begin position="292"/>
        <end position="324"/>
    </location>
</feature>
<evidence type="ECO:0000256" key="1">
    <source>
        <dbReference type="ARBA" id="ARBA00000707"/>
    </source>
</evidence>
<evidence type="ECO:0000313" key="5">
    <source>
        <dbReference type="EMBL" id="KAG7161410.1"/>
    </source>
</evidence>
<dbReference type="Proteomes" id="UP000747542">
    <property type="component" value="Unassembled WGS sequence"/>
</dbReference>
<dbReference type="AlphaFoldDB" id="A0A8J5JTC0"/>
<dbReference type="InterPro" id="IPR018200">
    <property type="entry name" value="USP_CS"/>
</dbReference>
<protein>
    <recommendedName>
        <fullName evidence="2">ubiquitinyl hydrolase 1</fullName>
        <ecNumber evidence="2">3.4.19.12</ecNumber>
    </recommendedName>
</protein>
<sequence>MRRLNNTAWYDGVRQPRAHCIEQCKDSGSHVKLYNTALQYSTTTYQEGCYCCMGRVVKEAAPVHTYRTTQGNMNCCFRGTKEKSIHKKNRDDEAEIRVIRYSSQNESVISSITQINRTHPEEGNNLLPSPKHDGEEKQSLSHGGNNNASSPHDTEVPEKTDSRSTILDCDTEVPEKTDSRSTILDCDTEVPEKTDSRSTALDCDTEVPEKTDSRNTTLDCDTEVPEKTDSRSTALDCDTEVPEKTDSRSTILDCDTEVPEKTDSRSTALDCDTEVPEKTDSRNTTLDCDTEVPEKTDNLSASNDERKTPGREERYNVCEERNSFNEDGDLSPGRGRDHNGSTRSWELPQVHGERSTKQERPPTHGSARTYQRTSPPPPYSQVDKVGLPNLGNTCYMNAVIQCLYHTQELTQYFTSQYNERHLNSISVTGGEVARAYANVVSALNSGQKRKTALKELKNVCGIYDSQFKGNDQKEAHDLLGCLLYWLDQDLTTDELDCSCNKQGSSIKHMMNSNASKKQEALNNKALPEKQCQRDKICENCGVEFENGSVISRLFGGISQSTITCPESQNIVCQVHERFTNVSLAVTQPGNTHLQDLLRHHYRPQSIMWHCQYCQKEHMCTQQTRVLSQPQVLVIHLSRYNRVRYNAKLCGVDYPTTSLTLDEHLVHQRSSRSSRSLLLGSAQVFVLVIRFYWIKTTNVTFTEMIVGATGCTVCVSTQALKPVATTPPPAGYNNVMVTTMTSRHGKYSTMK</sequence>
<dbReference type="CDD" id="cd02257">
    <property type="entry name" value="Peptidase_C19"/>
    <property type="match status" value="1"/>
</dbReference>
<feature type="compositionally biased region" description="Basic and acidic residues" evidence="3">
    <location>
        <begin position="130"/>
        <end position="139"/>
    </location>
</feature>
<dbReference type="GO" id="GO:0016579">
    <property type="term" value="P:protein deubiquitination"/>
    <property type="evidence" value="ECO:0007669"/>
    <property type="project" value="InterPro"/>
</dbReference>
<feature type="domain" description="USP" evidence="4">
    <location>
        <begin position="385"/>
        <end position="750"/>
    </location>
</feature>
<reference evidence="5" key="1">
    <citation type="journal article" date="2021" name="Sci. Adv.">
        <title>The American lobster genome reveals insights on longevity, neural, and immune adaptations.</title>
        <authorList>
            <person name="Polinski J.M."/>
            <person name="Zimin A.V."/>
            <person name="Clark K.F."/>
            <person name="Kohn A.B."/>
            <person name="Sadowski N."/>
            <person name="Timp W."/>
            <person name="Ptitsyn A."/>
            <person name="Khanna P."/>
            <person name="Romanova D.Y."/>
            <person name="Williams P."/>
            <person name="Greenwood S.J."/>
            <person name="Moroz L.L."/>
            <person name="Walt D.R."/>
            <person name="Bodnar A.G."/>
        </authorList>
    </citation>
    <scope>NUCLEOTIDE SEQUENCE</scope>
    <source>
        <strain evidence="5">GMGI-L3</strain>
    </source>
</reference>
<dbReference type="InterPro" id="IPR028889">
    <property type="entry name" value="USP"/>
</dbReference>
<accession>A0A8J5JTC0</accession>
<feature type="compositionally biased region" description="Polar residues" evidence="3">
    <location>
        <begin position="140"/>
        <end position="151"/>
    </location>
</feature>
<dbReference type="GO" id="GO:0004843">
    <property type="term" value="F:cysteine-type deubiquitinase activity"/>
    <property type="evidence" value="ECO:0007669"/>
    <property type="project" value="UniProtKB-EC"/>
</dbReference>
<evidence type="ECO:0000259" key="4">
    <source>
        <dbReference type="PROSITE" id="PS50235"/>
    </source>
</evidence>
<feature type="compositionally biased region" description="Basic and acidic residues" evidence="3">
    <location>
        <begin position="351"/>
        <end position="362"/>
    </location>
</feature>
<keyword evidence="5" id="KW-0378">Hydrolase</keyword>
<dbReference type="InterPro" id="IPR050185">
    <property type="entry name" value="Ub_carboxyl-term_hydrolase"/>
</dbReference>
<dbReference type="Pfam" id="PF00443">
    <property type="entry name" value="UCH"/>
    <property type="match status" value="1"/>
</dbReference>
<dbReference type="PROSITE" id="PS50235">
    <property type="entry name" value="USP_3"/>
    <property type="match status" value="1"/>
</dbReference>
<comment type="caution">
    <text evidence="5">The sequence shown here is derived from an EMBL/GenBank/DDBJ whole genome shotgun (WGS) entry which is preliminary data.</text>
</comment>
<gene>
    <name evidence="5" type="primary">Usp8-L6</name>
    <name evidence="5" type="ORF">Hamer_G014049</name>
</gene>
<evidence type="ECO:0000256" key="3">
    <source>
        <dbReference type="SAM" id="MobiDB-lite"/>
    </source>
</evidence>
<keyword evidence="6" id="KW-1185">Reference proteome</keyword>
<proteinExistence type="predicted"/>
<dbReference type="PANTHER" id="PTHR21646">
    <property type="entry name" value="UBIQUITIN CARBOXYL-TERMINAL HYDROLASE"/>
    <property type="match status" value="1"/>
</dbReference>
<dbReference type="EC" id="3.4.19.12" evidence="2"/>
<feature type="region of interest" description="Disordered" evidence="3">
    <location>
        <begin position="114"/>
        <end position="384"/>
    </location>
</feature>
<dbReference type="SUPFAM" id="SSF54001">
    <property type="entry name" value="Cysteine proteinases"/>
    <property type="match status" value="1"/>
</dbReference>
<feature type="compositionally biased region" description="Basic and acidic residues" evidence="3">
    <location>
        <begin position="152"/>
        <end position="162"/>
    </location>
</feature>
<dbReference type="InterPro" id="IPR001394">
    <property type="entry name" value="Peptidase_C19_UCH"/>
</dbReference>
<dbReference type="InterPro" id="IPR038765">
    <property type="entry name" value="Papain-like_cys_pep_sf"/>
</dbReference>
<evidence type="ECO:0000313" key="6">
    <source>
        <dbReference type="Proteomes" id="UP000747542"/>
    </source>
</evidence>
<organism evidence="5 6">
    <name type="scientific">Homarus americanus</name>
    <name type="common">American lobster</name>
    <dbReference type="NCBI Taxonomy" id="6706"/>
    <lineage>
        <taxon>Eukaryota</taxon>
        <taxon>Metazoa</taxon>
        <taxon>Ecdysozoa</taxon>
        <taxon>Arthropoda</taxon>
        <taxon>Crustacea</taxon>
        <taxon>Multicrustacea</taxon>
        <taxon>Malacostraca</taxon>
        <taxon>Eumalacostraca</taxon>
        <taxon>Eucarida</taxon>
        <taxon>Decapoda</taxon>
        <taxon>Pleocyemata</taxon>
        <taxon>Astacidea</taxon>
        <taxon>Nephropoidea</taxon>
        <taxon>Nephropidae</taxon>
        <taxon>Homarus</taxon>
    </lineage>
</organism>
<name>A0A8J5JTC0_HOMAM</name>
<dbReference type="PROSITE" id="PS00972">
    <property type="entry name" value="USP_1"/>
    <property type="match status" value="1"/>
</dbReference>
<evidence type="ECO:0000256" key="2">
    <source>
        <dbReference type="ARBA" id="ARBA00012759"/>
    </source>
</evidence>
<comment type="catalytic activity">
    <reaction evidence="1">
        <text>Thiol-dependent hydrolysis of ester, thioester, amide, peptide and isopeptide bonds formed by the C-terminal Gly of ubiquitin (a 76-residue protein attached to proteins as an intracellular targeting signal).</text>
        <dbReference type="EC" id="3.4.19.12"/>
    </reaction>
</comment>